<proteinExistence type="predicted"/>
<feature type="region of interest" description="Disordered" evidence="2">
    <location>
        <begin position="52"/>
        <end position="79"/>
    </location>
</feature>
<evidence type="ECO:0000256" key="1">
    <source>
        <dbReference type="SAM" id="Coils"/>
    </source>
</evidence>
<accession>A0A445KUU9</accession>
<dbReference type="AlphaFoldDB" id="A0A445KUU9"/>
<evidence type="ECO:0000313" key="4">
    <source>
        <dbReference type="Proteomes" id="UP000289340"/>
    </source>
</evidence>
<dbReference type="EMBL" id="QZWG01000004">
    <property type="protein sequence ID" value="RZC14659.1"/>
    <property type="molecule type" value="Genomic_DNA"/>
</dbReference>
<feature type="compositionally biased region" description="Polar residues" evidence="2">
    <location>
        <begin position="58"/>
        <end position="79"/>
    </location>
</feature>
<dbReference type="Gramene" id="XM_028371664.1">
    <property type="protein sequence ID" value="XP_028227465.1"/>
    <property type="gene ID" value="LOC114408574"/>
</dbReference>
<dbReference type="Proteomes" id="UP000289340">
    <property type="component" value="Chromosome 4"/>
</dbReference>
<evidence type="ECO:0000256" key="2">
    <source>
        <dbReference type="SAM" id="MobiDB-lite"/>
    </source>
</evidence>
<feature type="coiled-coil region" evidence="1">
    <location>
        <begin position="111"/>
        <end position="138"/>
    </location>
</feature>
<name>A0A445KUU9_GLYSO</name>
<organism evidence="3 4">
    <name type="scientific">Glycine soja</name>
    <name type="common">Wild soybean</name>
    <dbReference type="NCBI Taxonomy" id="3848"/>
    <lineage>
        <taxon>Eukaryota</taxon>
        <taxon>Viridiplantae</taxon>
        <taxon>Streptophyta</taxon>
        <taxon>Embryophyta</taxon>
        <taxon>Tracheophyta</taxon>
        <taxon>Spermatophyta</taxon>
        <taxon>Magnoliopsida</taxon>
        <taxon>eudicotyledons</taxon>
        <taxon>Gunneridae</taxon>
        <taxon>Pentapetalae</taxon>
        <taxon>rosids</taxon>
        <taxon>fabids</taxon>
        <taxon>Fabales</taxon>
        <taxon>Fabaceae</taxon>
        <taxon>Papilionoideae</taxon>
        <taxon>50 kb inversion clade</taxon>
        <taxon>NPAAA clade</taxon>
        <taxon>indigoferoid/millettioid clade</taxon>
        <taxon>Phaseoleae</taxon>
        <taxon>Glycine</taxon>
        <taxon>Glycine subgen. Soja</taxon>
    </lineage>
</organism>
<dbReference type="SMR" id="A0A445KUU9"/>
<sequence length="266" mass="29650">MMKQGSGSCTMRENEVAEILVNLPSLIWEFECGCGILQPSWGCKRKRSAIGVDPKARQASSPATPLSFSPSESDENPSTLIRTRTRNVSLKRKREHYVKILQDLTKHNDLIRGEIKNVKRHNEKLKEYNLKLKARKQERSHGPSQGGLVHKQPQQQFQFSGMAHHPPLILNQTAGPAQIRGGEGVVGPAHATTSLGSNDVGPIGIPDLNLPLDESMTMTMEFCDINVSLANKDLSRTMAAQARQNMLQKYRFKNPIGISKPRYSCR</sequence>
<protein>
    <submittedName>
        <fullName evidence="3">Uncharacterized protein</fullName>
    </submittedName>
</protein>
<comment type="caution">
    <text evidence="3">The sequence shown here is derived from an EMBL/GenBank/DDBJ whole genome shotgun (WGS) entry which is preliminary data.</text>
</comment>
<keyword evidence="4" id="KW-1185">Reference proteome</keyword>
<dbReference type="PANTHER" id="PTHR37614">
    <property type="entry name" value="OS02G0121400 PROTEIN"/>
    <property type="match status" value="1"/>
</dbReference>
<dbReference type="PANTHER" id="PTHR37614:SF2">
    <property type="entry name" value="OS02G0121400 PROTEIN"/>
    <property type="match status" value="1"/>
</dbReference>
<evidence type="ECO:0000313" key="3">
    <source>
        <dbReference type="EMBL" id="RZC14659.1"/>
    </source>
</evidence>
<gene>
    <name evidence="3" type="ORF">D0Y65_008557</name>
</gene>
<keyword evidence="1" id="KW-0175">Coiled coil</keyword>
<reference evidence="3 4" key="1">
    <citation type="submission" date="2018-09" db="EMBL/GenBank/DDBJ databases">
        <title>A high-quality reference genome of wild soybean provides a powerful tool to mine soybean genomes.</title>
        <authorList>
            <person name="Xie M."/>
            <person name="Chung C.Y.L."/>
            <person name="Li M.-W."/>
            <person name="Wong F.-L."/>
            <person name="Chan T.-F."/>
            <person name="Lam H.-M."/>
        </authorList>
    </citation>
    <scope>NUCLEOTIDE SEQUENCE [LARGE SCALE GENOMIC DNA]</scope>
    <source>
        <strain evidence="4">cv. W05</strain>
        <tissue evidence="3">Hypocotyl of etiolated seedlings</tissue>
    </source>
</reference>